<dbReference type="GO" id="GO:0016301">
    <property type="term" value="F:kinase activity"/>
    <property type="evidence" value="ECO:0007669"/>
    <property type="project" value="UniProtKB-KW"/>
</dbReference>
<evidence type="ECO:0000256" key="1">
    <source>
        <dbReference type="ARBA" id="ARBA00004976"/>
    </source>
</evidence>
<dbReference type="PANTHER" id="PTHR47837">
    <property type="entry name" value="GTP PYROPHOSPHOKINASE YJBM"/>
    <property type="match status" value="1"/>
</dbReference>
<accession>A0A417ZK12</accession>
<dbReference type="UniPathway" id="UPA00908">
    <property type="reaction ID" value="UER00884"/>
</dbReference>
<keyword evidence="4" id="KW-1185">Reference proteome</keyword>
<dbReference type="AlphaFoldDB" id="A0A417ZK12"/>
<dbReference type="RefSeq" id="WP_118900033.1">
    <property type="nucleotide sequence ID" value="NZ_JBHLWZ010000002.1"/>
</dbReference>
<sequence>MILERNNLFNISQLEIQLQQSPLRDHLQDFKQLTYVYMLRRAAIKEIGTKLENLDDEFSLVHQHNPINLIEERIKSPASLMEKLERKHLDYTIESINKNILDIAGIRVITNYLDDVFRIEQTLIEQDDVKLVKRKDYINHPKPNGYRSAHLVVTVPVFLSNGTHKDVPVEIQIRTVGMEMWSSLEHKLHYKNFISKEKADQHTAKLQEYSQKLYNIEVGMQQISKDIEKG</sequence>
<keyword evidence="3" id="KW-0808">Transferase</keyword>
<dbReference type="GO" id="GO:0015970">
    <property type="term" value="P:guanosine tetraphosphate biosynthetic process"/>
    <property type="evidence" value="ECO:0007669"/>
    <property type="project" value="UniProtKB-UniPathway"/>
</dbReference>
<dbReference type="EMBL" id="QOCR01000001">
    <property type="protein sequence ID" value="RHW52206.1"/>
    <property type="molecule type" value="Genomic_DNA"/>
</dbReference>
<dbReference type="Proteomes" id="UP000284109">
    <property type="component" value="Unassembled WGS sequence"/>
</dbReference>
<name>A0A417ZK12_9LACO</name>
<dbReference type="InterPro" id="IPR007685">
    <property type="entry name" value="RelA_SpoT"/>
</dbReference>
<dbReference type="PANTHER" id="PTHR47837:SF2">
    <property type="entry name" value="GTP PYROPHOSPHOKINASE YWAC"/>
    <property type="match status" value="1"/>
</dbReference>
<reference evidence="3 4" key="1">
    <citation type="submission" date="2018-07" db="EMBL/GenBank/DDBJ databases">
        <title>Genome sequences of six Lactobacillus spp. isolated from bumble bee guts.</title>
        <authorList>
            <person name="Motta E.V.S."/>
            <person name="Moran N.A."/>
        </authorList>
    </citation>
    <scope>NUCLEOTIDE SEQUENCE [LARGE SCALE GENOMIC DNA]</scope>
    <source>
        <strain evidence="3 4">BI-1.1</strain>
    </source>
</reference>
<dbReference type="Gene3D" id="1.10.287.860">
    <property type="entry name" value="Nucleotidyltransferase"/>
    <property type="match status" value="1"/>
</dbReference>
<protein>
    <submittedName>
        <fullName evidence="3">GTP pyrophosphokinase family protein</fullName>
    </submittedName>
</protein>
<comment type="caution">
    <text evidence="3">The sequence shown here is derived from an EMBL/GenBank/DDBJ whole genome shotgun (WGS) entry which is preliminary data.</text>
</comment>
<dbReference type="SUPFAM" id="SSF81301">
    <property type="entry name" value="Nucleotidyltransferase"/>
    <property type="match status" value="1"/>
</dbReference>
<evidence type="ECO:0000259" key="2">
    <source>
        <dbReference type="SMART" id="SM00954"/>
    </source>
</evidence>
<dbReference type="Pfam" id="PF04607">
    <property type="entry name" value="RelA_SpoT"/>
    <property type="match status" value="1"/>
</dbReference>
<keyword evidence="3" id="KW-0418">Kinase</keyword>
<dbReference type="OrthoDB" id="9789634at2"/>
<dbReference type="InterPro" id="IPR052366">
    <property type="entry name" value="GTP_Pyrophosphokinase"/>
</dbReference>
<organism evidence="3 4">
    <name type="scientific">Bombilactobacillus bombi</name>
    <dbReference type="NCBI Taxonomy" id="1303590"/>
    <lineage>
        <taxon>Bacteria</taxon>
        <taxon>Bacillati</taxon>
        <taxon>Bacillota</taxon>
        <taxon>Bacilli</taxon>
        <taxon>Lactobacillales</taxon>
        <taxon>Lactobacillaceae</taxon>
        <taxon>Bombilactobacillus</taxon>
    </lineage>
</organism>
<dbReference type="SMART" id="SM00954">
    <property type="entry name" value="RelA_SpoT"/>
    <property type="match status" value="1"/>
</dbReference>
<dbReference type="Gene3D" id="3.30.460.10">
    <property type="entry name" value="Beta Polymerase, domain 2"/>
    <property type="match status" value="1"/>
</dbReference>
<dbReference type="InterPro" id="IPR043519">
    <property type="entry name" value="NT_sf"/>
</dbReference>
<evidence type="ECO:0000313" key="4">
    <source>
        <dbReference type="Proteomes" id="UP000284109"/>
    </source>
</evidence>
<proteinExistence type="predicted"/>
<dbReference type="CDD" id="cd05399">
    <property type="entry name" value="NT_Rel-Spo_like"/>
    <property type="match status" value="1"/>
</dbReference>
<feature type="domain" description="RelA/SpoT" evidence="2">
    <location>
        <begin position="72"/>
        <end position="196"/>
    </location>
</feature>
<gene>
    <name evidence="3" type="ORF">DS831_02445</name>
</gene>
<comment type="pathway">
    <text evidence="1">Purine metabolism; ppGpp biosynthesis; ppGpp from GTP: step 1/2.</text>
</comment>
<evidence type="ECO:0000313" key="3">
    <source>
        <dbReference type="EMBL" id="RHW52206.1"/>
    </source>
</evidence>